<dbReference type="GO" id="GO:0009044">
    <property type="term" value="F:xylan 1,4-beta-xylosidase activity"/>
    <property type="evidence" value="ECO:0007669"/>
    <property type="project" value="InterPro"/>
</dbReference>
<feature type="signal peptide" evidence="2">
    <location>
        <begin position="1"/>
        <end position="22"/>
    </location>
</feature>
<name>A0A0P0Y1I7_ORYSJ</name>
<dbReference type="PANTHER" id="PTHR42721:SF4">
    <property type="entry name" value="OS11G0291000 PROTEIN"/>
    <property type="match status" value="1"/>
</dbReference>
<dbReference type="InterPro" id="IPR044993">
    <property type="entry name" value="BXL"/>
</dbReference>
<dbReference type="GO" id="GO:0045493">
    <property type="term" value="P:xylan catabolic process"/>
    <property type="evidence" value="ECO:0007669"/>
    <property type="project" value="InterPro"/>
</dbReference>
<dbReference type="PANTHER" id="PTHR42721">
    <property type="entry name" value="SUGAR HYDROLASE-RELATED"/>
    <property type="match status" value="1"/>
</dbReference>
<proteinExistence type="predicted"/>
<keyword evidence="2" id="KW-0732">Signal</keyword>
<evidence type="ECO:0000313" key="4">
    <source>
        <dbReference type="Proteomes" id="UP000000763"/>
    </source>
</evidence>
<dbReference type="SMR" id="A0A0P0Y1I7"/>
<evidence type="ECO:0000256" key="1">
    <source>
        <dbReference type="ARBA" id="ARBA00022801"/>
    </source>
</evidence>
<accession>A0A0P0Y1I7</accession>
<sequence length="142" mass="14946">MAAAAGVLLVLTAAVLLLLVEGGEPPYSCGPRSPSSGYAFCDARLPPARRAADLVSRLTAAEKVAQLGDEAGGVPRLGVPPYKWWSEGLHGLSYWGHGMHFNGAVTAITSFPQVLLTAAAFDDRLWFRIGQVRVCLAKGVNG</sequence>
<reference evidence="3 4" key="1">
    <citation type="journal article" date="2005" name="Nature">
        <title>The map-based sequence of the rice genome.</title>
        <authorList>
            <consortium name="International rice genome sequencing project (IRGSP)"/>
            <person name="Matsumoto T."/>
            <person name="Wu J."/>
            <person name="Kanamori H."/>
            <person name="Katayose Y."/>
            <person name="Fujisawa M."/>
            <person name="Namiki N."/>
            <person name="Mizuno H."/>
            <person name="Yamamoto K."/>
            <person name="Antonio B.A."/>
            <person name="Baba T."/>
            <person name="Sakata K."/>
            <person name="Nagamura Y."/>
            <person name="Aoki H."/>
            <person name="Arikawa K."/>
            <person name="Arita K."/>
            <person name="Bito T."/>
            <person name="Chiden Y."/>
            <person name="Fujitsuka N."/>
            <person name="Fukunaka R."/>
            <person name="Hamada M."/>
            <person name="Harada C."/>
            <person name="Hayashi A."/>
            <person name="Hijishita S."/>
            <person name="Honda M."/>
            <person name="Hosokawa S."/>
            <person name="Ichikawa Y."/>
            <person name="Idonuma A."/>
            <person name="Iijima M."/>
            <person name="Ikeda M."/>
            <person name="Ikeno M."/>
            <person name="Ito K."/>
            <person name="Ito S."/>
            <person name="Ito T."/>
            <person name="Ito Y."/>
            <person name="Ito Y."/>
            <person name="Iwabuchi A."/>
            <person name="Kamiya K."/>
            <person name="Karasawa W."/>
            <person name="Kurita K."/>
            <person name="Katagiri S."/>
            <person name="Kikuta A."/>
            <person name="Kobayashi H."/>
            <person name="Kobayashi N."/>
            <person name="Machita K."/>
            <person name="Maehara T."/>
            <person name="Masukawa M."/>
            <person name="Mizubayashi T."/>
            <person name="Mukai Y."/>
            <person name="Nagasaki H."/>
            <person name="Nagata Y."/>
            <person name="Naito S."/>
            <person name="Nakashima M."/>
            <person name="Nakama Y."/>
            <person name="Nakamichi Y."/>
            <person name="Nakamura M."/>
            <person name="Meguro A."/>
            <person name="Negishi M."/>
            <person name="Ohta I."/>
            <person name="Ohta T."/>
            <person name="Okamoto M."/>
            <person name="Ono N."/>
            <person name="Saji S."/>
            <person name="Sakaguchi M."/>
            <person name="Sakai K."/>
            <person name="Shibata M."/>
            <person name="Shimokawa T."/>
            <person name="Song J."/>
            <person name="Takazaki Y."/>
            <person name="Terasawa K."/>
            <person name="Tsugane M."/>
            <person name="Tsuji K."/>
            <person name="Ueda S."/>
            <person name="Waki K."/>
            <person name="Yamagata H."/>
            <person name="Yamamoto M."/>
            <person name="Yamamoto S."/>
            <person name="Yamane H."/>
            <person name="Yoshiki S."/>
            <person name="Yoshihara R."/>
            <person name="Yukawa K."/>
            <person name="Zhong H."/>
            <person name="Yano M."/>
            <person name="Yuan Q."/>
            <person name="Ouyang S."/>
            <person name="Liu J."/>
            <person name="Jones K.M."/>
            <person name="Gansberger K."/>
            <person name="Moffat K."/>
            <person name="Hill J."/>
            <person name="Bera J."/>
            <person name="Fadrosh D."/>
            <person name="Jin S."/>
            <person name="Johri S."/>
            <person name="Kim M."/>
            <person name="Overton L."/>
            <person name="Reardon M."/>
            <person name="Tsitrin T."/>
            <person name="Vuong H."/>
            <person name="Weaver B."/>
            <person name="Ciecko A."/>
            <person name="Tallon L."/>
            <person name="Jackson J."/>
            <person name="Pai G."/>
            <person name="Aken S.V."/>
            <person name="Utterback T."/>
            <person name="Reidmuller S."/>
            <person name="Feldblyum T."/>
            <person name="Hsiao J."/>
            <person name="Zismann V."/>
            <person name="Iobst S."/>
            <person name="de Vazeille A.R."/>
            <person name="Buell C.R."/>
            <person name="Ying K."/>
            <person name="Li Y."/>
            <person name="Lu T."/>
            <person name="Huang Y."/>
            <person name="Zhao Q."/>
            <person name="Feng Q."/>
            <person name="Zhang L."/>
            <person name="Zhu J."/>
            <person name="Weng Q."/>
            <person name="Mu J."/>
            <person name="Lu Y."/>
            <person name="Fan D."/>
            <person name="Liu Y."/>
            <person name="Guan J."/>
            <person name="Zhang Y."/>
            <person name="Yu S."/>
            <person name="Liu X."/>
            <person name="Zhang Y."/>
            <person name="Hong G."/>
            <person name="Han B."/>
            <person name="Choisne N."/>
            <person name="Demange N."/>
            <person name="Orjeda G."/>
            <person name="Samain S."/>
            <person name="Cattolico L."/>
            <person name="Pelletier E."/>
            <person name="Couloux A."/>
            <person name="Segurens B."/>
            <person name="Wincker P."/>
            <person name="D'Hont A."/>
            <person name="Scarpelli C."/>
            <person name="Weissenbach J."/>
            <person name="Salanoubat M."/>
            <person name="Quetier F."/>
            <person name="Yu Y."/>
            <person name="Kim H.R."/>
            <person name="Rambo T."/>
            <person name="Currie J."/>
            <person name="Collura K."/>
            <person name="Luo M."/>
            <person name="Yang T."/>
            <person name="Ammiraju J.S.S."/>
            <person name="Engler F."/>
            <person name="Soderlund C."/>
            <person name="Wing R.A."/>
            <person name="Palmer L.E."/>
            <person name="de la Bastide M."/>
            <person name="Spiegel L."/>
            <person name="Nascimento L."/>
            <person name="Zutavern T."/>
            <person name="O'Shaughnessy A."/>
            <person name="Dike S."/>
            <person name="Dedhia N."/>
            <person name="Preston R."/>
            <person name="Balija V."/>
            <person name="McCombie W.R."/>
            <person name="Chow T."/>
            <person name="Chen H."/>
            <person name="Chung M."/>
            <person name="Chen C."/>
            <person name="Shaw J."/>
            <person name="Wu H."/>
            <person name="Hsiao K."/>
            <person name="Chao Y."/>
            <person name="Chu M."/>
            <person name="Cheng C."/>
            <person name="Hour A."/>
            <person name="Lee P."/>
            <person name="Lin S."/>
            <person name="Lin Y."/>
            <person name="Liou J."/>
            <person name="Liu S."/>
            <person name="Hsing Y."/>
            <person name="Raghuvanshi S."/>
            <person name="Mohanty A."/>
            <person name="Bharti A.K."/>
            <person name="Gaur A."/>
            <person name="Gupta V."/>
            <person name="Kumar D."/>
            <person name="Ravi V."/>
            <person name="Vij S."/>
            <person name="Kapur A."/>
            <person name="Khurana P."/>
            <person name="Khurana P."/>
            <person name="Khurana J.P."/>
            <person name="Tyagi A.K."/>
            <person name="Gaikwad K."/>
            <person name="Singh A."/>
            <person name="Dalal V."/>
            <person name="Srivastava S."/>
            <person name="Dixit A."/>
            <person name="Pal A.K."/>
            <person name="Ghazi I.A."/>
            <person name="Yadav M."/>
            <person name="Pandit A."/>
            <person name="Bhargava A."/>
            <person name="Sureshbabu K."/>
            <person name="Batra K."/>
            <person name="Sharma T.R."/>
            <person name="Mohapatra T."/>
            <person name="Singh N.K."/>
            <person name="Messing J."/>
            <person name="Nelson A.B."/>
            <person name="Fuks G."/>
            <person name="Kavchok S."/>
            <person name="Keizer G."/>
            <person name="Linton E."/>
            <person name="Llaca V."/>
            <person name="Song R."/>
            <person name="Tanyolac B."/>
            <person name="Young S."/>
            <person name="Ho-Il K."/>
            <person name="Hahn J.H."/>
            <person name="Sangsakoo G."/>
            <person name="Vanavichit A."/>
            <person name="de Mattos Luiz.A.T."/>
            <person name="Zimmer P.D."/>
            <person name="Malone G."/>
            <person name="Dellagostin O."/>
            <person name="de Oliveira A.C."/>
            <person name="Bevan M."/>
            <person name="Bancroft I."/>
            <person name="Minx P."/>
            <person name="Cordum H."/>
            <person name="Wilson R."/>
            <person name="Cheng Z."/>
            <person name="Jin W."/>
            <person name="Jiang J."/>
            <person name="Leong S.A."/>
            <person name="Iwama H."/>
            <person name="Gojobori T."/>
            <person name="Itoh T."/>
            <person name="Niimura Y."/>
            <person name="Fujii Y."/>
            <person name="Habara T."/>
            <person name="Sakai H."/>
            <person name="Sato Y."/>
            <person name="Wilson G."/>
            <person name="Kumar K."/>
            <person name="McCouch S."/>
            <person name="Juretic N."/>
            <person name="Hoen D."/>
            <person name="Wright S."/>
            <person name="Bruskiewich R."/>
            <person name="Bureau T."/>
            <person name="Miyao A."/>
            <person name="Hirochika H."/>
            <person name="Nishikawa T."/>
            <person name="Kadowaki K."/>
            <person name="Sugiura M."/>
            <person name="Burr B."/>
            <person name="Sasaki T."/>
        </authorList>
    </citation>
    <scope>NUCLEOTIDE SEQUENCE [LARGE SCALE GENOMIC DNA]</scope>
    <source>
        <strain evidence="4">cv. Nipponbare</strain>
    </source>
</reference>
<feature type="chain" id="PRO_5024405746" evidence="2">
    <location>
        <begin position="23"/>
        <end position="142"/>
    </location>
</feature>
<dbReference type="SUPFAM" id="SSF51445">
    <property type="entry name" value="(Trans)glycosidases"/>
    <property type="match status" value="1"/>
</dbReference>
<dbReference type="InterPro" id="IPR017853">
    <property type="entry name" value="GH"/>
</dbReference>
<dbReference type="KEGG" id="dosa:Os11g0291500"/>
<organism evidence="3 4">
    <name type="scientific">Oryza sativa subsp. japonica</name>
    <name type="common">Rice</name>
    <dbReference type="NCBI Taxonomy" id="39947"/>
    <lineage>
        <taxon>Eukaryota</taxon>
        <taxon>Viridiplantae</taxon>
        <taxon>Streptophyta</taxon>
        <taxon>Embryophyta</taxon>
        <taxon>Tracheophyta</taxon>
        <taxon>Spermatophyta</taxon>
        <taxon>Magnoliopsida</taxon>
        <taxon>Liliopsida</taxon>
        <taxon>Poales</taxon>
        <taxon>Poaceae</taxon>
        <taxon>BOP clade</taxon>
        <taxon>Oryzoideae</taxon>
        <taxon>Oryzeae</taxon>
        <taxon>Oryzinae</taxon>
        <taxon>Oryza</taxon>
        <taxon>Oryza sativa</taxon>
    </lineage>
</organism>
<gene>
    <name evidence="3" type="ordered locus">Os11g0291500</name>
</gene>
<evidence type="ECO:0000313" key="3">
    <source>
        <dbReference type="EMBL" id="BAF28073.2"/>
    </source>
</evidence>
<keyword evidence="1" id="KW-0378">Hydrolase</keyword>
<dbReference type="AlphaFoldDB" id="A0A0P0Y1I7"/>
<dbReference type="Proteomes" id="UP000000763">
    <property type="component" value="Chromosome 11"/>
</dbReference>
<dbReference type="OMA" id="MEYWRTE"/>
<dbReference type="Gene3D" id="3.20.20.300">
    <property type="entry name" value="Glycoside hydrolase, family 3, N-terminal domain"/>
    <property type="match status" value="1"/>
</dbReference>
<evidence type="ECO:0000256" key="2">
    <source>
        <dbReference type="SAM" id="SignalP"/>
    </source>
</evidence>
<dbReference type="InterPro" id="IPR036962">
    <property type="entry name" value="Glyco_hydro_3_N_sf"/>
</dbReference>
<dbReference type="EMBL" id="AP008217">
    <property type="protein sequence ID" value="BAF28073.2"/>
    <property type="molecule type" value="Genomic_DNA"/>
</dbReference>
<reference evidence="4" key="2">
    <citation type="journal article" date="2008" name="Nucleic Acids Res.">
        <title>The rice annotation project database (RAP-DB): 2008 update.</title>
        <authorList>
            <consortium name="The rice annotation project (RAP)"/>
        </authorList>
    </citation>
    <scope>GENOME REANNOTATION</scope>
    <source>
        <strain evidence="4">cv. Nipponbare</strain>
    </source>
</reference>
<protein>
    <submittedName>
        <fullName evidence="3">Os11g0291500 protein</fullName>
    </submittedName>
</protein>
<dbReference type="Gramene" id="Os11t0291500-01">
    <property type="protein sequence ID" value="Os11t0291500-01"/>
    <property type="gene ID" value="Os11g0291500"/>
</dbReference>
<dbReference type="FunFam" id="3.20.20.300:FF:000046">
    <property type="match status" value="1"/>
</dbReference>